<proteinExistence type="predicted"/>
<dbReference type="EMBL" id="CH473949">
    <property type="protein sequence ID" value="EDL79124.1"/>
    <property type="molecule type" value="Genomic_DNA"/>
</dbReference>
<evidence type="ECO:0000313" key="2">
    <source>
        <dbReference type="EMBL" id="EDL79124.1"/>
    </source>
</evidence>
<sequence length="57" mass="6571">MAFGIRLAQNNIATEWRREDCYANTVMRPPTESSHSKDRNFSDSRFSGCRSNVSCRN</sequence>
<feature type="compositionally biased region" description="Polar residues" evidence="1">
    <location>
        <begin position="43"/>
        <end position="57"/>
    </location>
</feature>
<accession>A6HM72</accession>
<dbReference type="Proteomes" id="UP000234681">
    <property type="component" value="Chromosome 3"/>
</dbReference>
<dbReference type="AlphaFoldDB" id="A6HM72"/>
<reference evidence="3" key="1">
    <citation type="submission" date="2005-09" db="EMBL/GenBank/DDBJ databases">
        <authorList>
            <person name="Mural R.J."/>
            <person name="Li P.W."/>
            <person name="Adams M.D."/>
            <person name="Amanatides P.G."/>
            <person name="Baden-Tillson H."/>
            <person name="Barnstead M."/>
            <person name="Chin S.H."/>
            <person name="Dew I."/>
            <person name="Evans C.A."/>
            <person name="Ferriera S."/>
            <person name="Flanigan M."/>
            <person name="Fosler C."/>
            <person name="Glodek A."/>
            <person name="Gu Z."/>
            <person name="Holt R.A."/>
            <person name="Jennings D."/>
            <person name="Kraft C.L."/>
            <person name="Lu F."/>
            <person name="Nguyen T."/>
            <person name="Nusskern D.R."/>
            <person name="Pfannkoch C.M."/>
            <person name="Sitter C."/>
            <person name="Sutton G.G."/>
            <person name="Venter J.C."/>
            <person name="Wang Z."/>
            <person name="Woodage T."/>
            <person name="Zheng X.H."/>
            <person name="Zhong F."/>
        </authorList>
    </citation>
    <scope>NUCLEOTIDE SEQUENCE [LARGE SCALE GENOMIC DNA]</scope>
    <source>
        <strain>BN</strain>
        <strain evidence="3">Sprague-Dawley</strain>
    </source>
</reference>
<feature type="region of interest" description="Disordered" evidence="1">
    <location>
        <begin position="27"/>
        <end position="57"/>
    </location>
</feature>
<evidence type="ECO:0000256" key="1">
    <source>
        <dbReference type="SAM" id="MobiDB-lite"/>
    </source>
</evidence>
<organism evidence="2 3">
    <name type="scientific">Rattus norvegicus</name>
    <name type="common">Rat</name>
    <dbReference type="NCBI Taxonomy" id="10116"/>
    <lineage>
        <taxon>Eukaryota</taxon>
        <taxon>Metazoa</taxon>
        <taxon>Chordata</taxon>
        <taxon>Craniata</taxon>
        <taxon>Vertebrata</taxon>
        <taxon>Euteleostomi</taxon>
        <taxon>Mammalia</taxon>
        <taxon>Eutheria</taxon>
        <taxon>Euarchontoglires</taxon>
        <taxon>Glires</taxon>
        <taxon>Rodentia</taxon>
        <taxon>Myomorpha</taxon>
        <taxon>Muroidea</taxon>
        <taxon>Muridae</taxon>
        <taxon>Murinae</taxon>
        <taxon>Rattus</taxon>
    </lineage>
</organism>
<evidence type="ECO:0000313" key="3">
    <source>
        <dbReference type="Proteomes" id="UP000234681"/>
    </source>
</evidence>
<protein>
    <submittedName>
        <fullName evidence="2">RCG27217</fullName>
    </submittedName>
</protein>
<name>A6HM72_RAT</name>
<gene>
    <name evidence="2" type="ORF">rCG_27217</name>
</gene>